<evidence type="ECO:0000313" key="2">
    <source>
        <dbReference type="EMBL" id="EAR16877.1"/>
    </source>
</evidence>
<evidence type="ECO:0000313" key="3">
    <source>
        <dbReference type="Proteomes" id="UP000009049"/>
    </source>
</evidence>
<dbReference type="HOGENOM" id="CLU_119899_0_0_10"/>
<reference evidence="2 3" key="1">
    <citation type="journal article" date="2009" name="J. Bacteriol.">
        <title>Complete genome sequence of Robiginitalea biformata HTCC2501.</title>
        <authorList>
            <person name="Oh H.M."/>
            <person name="Giovannoni S.J."/>
            <person name="Lee K."/>
            <person name="Ferriera S."/>
            <person name="Johnson J."/>
            <person name="Cho J.C."/>
        </authorList>
    </citation>
    <scope>NUCLEOTIDE SEQUENCE [LARGE SCALE GENOMIC DNA]</scope>
    <source>
        <strain evidence="3">ATCC BAA-864 / HTCC2501 / KCTC 12146</strain>
    </source>
</reference>
<gene>
    <name evidence="2" type="ordered locus">RB2501_08245</name>
</gene>
<keyword evidence="3" id="KW-1185">Reference proteome</keyword>
<dbReference type="OrthoDB" id="943438at2"/>
<dbReference type="STRING" id="313596.RB2501_08245"/>
<sequence>MTRFNSSGRLQAFVFILLLALAPASAQQKQEREFRIRKAQFPESAREVMEPYLEGVRRLRYYKEIDSARSSFEMKFKHRRLHYSIEFTPEGELEDAEVRIRPVDIPNETLEAIQAHLKGTYGRYRVRKIQQQYPRASFESDTQTLKNAFQNLLLPEIRYELVIQTRQDSGLAHYEFLYDSEGRLLRIRESLPPNYNHVLY</sequence>
<protein>
    <submittedName>
        <fullName evidence="2">Uncharacterized protein</fullName>
    </submittedName>
</protein>
<name>A4CIW9_ROBBH</name>
<feature type="chain" id="PRO_5002666451" evidence="1">
    <location>
        <begin position="27"/>
        <end position="200"/>
    </location>
</feature>
<keyword evidence="1" id="KW-0732">Signal</keyword>
<dbReference type="Proteomes" id="UP000009049">
    <property type="component" value="Chromosome"/>
</dbReference>
<dbReference type="AlphaFoldDB" id="A4CIW9"/>
<accession>A4CIW9</accession>
<dbReference type="EMBL" id="CP001712">
    <property type="protein sequence ID" value="EAR16877.1"/>
    <property type="molecule type" value="Genomic_DNA"/>
</dbReference>
<dbReference type="SUPFAM" id="SSF160574">
    <property type="entry name" value="BT0923-like"/>
    <property type="match status" value="1"/>
</dbReference>
<proteinExistence type="predicted"/>
<feature type="signal peptide" evidence="1">
    <location>
        <begin position="1"/>
        <end position="26"/>
    </location>
</feature>
<evidence type="ECO:0000256" key="1">
    <source>
        <dbReference type="SAM" id="SignalP"/>
    </source>
</evidence>
<dbReference type="eggNOG" id="ENOG50331E0">
    <property type="taxonomic scope" value="Bacteria"/>
</dbReference>
<dbReference type="RefSeq" id="WP_015753633.1">
    <property type="nucleotide sequence ID" value="NC_013222.1"/>
</dbReference>
<organism evidence="2 3">
    <name type="scientific">Robiginitalea biformata (strain ATCC BAA-864 / DSM 15991 / KCTC 12146 / HTCC2501)</name>
    <dbReference type="NCBI Taxonomy" id="313596"/>
    <lineage>
        <taxon>Bacteria</taxon>
        <taxon>Pseudomonadati</taxon>
        <taxon>Bacteroidota</taxon>
        <taxon>Flavobacteriia</taxon>
        <taxon>Flavobacteriales</taxon>
        <taxon>Flavobacteriaceae</taxon>
        <taxon>Robiginitalea</taxon>
    </lineage>
</organism>
<dbReference type="KEGG" id="rbi:RB2501_08245"/>